<reference evidence="1" key="1">
    <citation type="submission" date="2021-06" db="EMBL/GenBank/DDBJ databases">
        <authorList>
            <person name="Kallberg Y."/>
            <person name="Tangrot J."/>
            <person name="Rosling A."/>
        </authorList>
    </citation>
    <scope>NUCLEOTIDE SEQUENCE</scope>
    <source>
        <strain evidence="1">IL203A</strain>
    </source>
</reference>
<evidence type="ECO:0000313" key="2">
    <source>
        <dbReference type="Proteomes" id="UP000789702"/>
    </source>
</evidence>
<evidence type="ECO:0000313" key="1">
    <source>
        <dbReference type="EMBL" id="CAG8763342.1"/>
    </source>
</evidence>
<organism evidence="1 2">
    <name type="scientific">Dentiscutata heterogama</name>
    <dbReference type="NCBI Taxonomy" id="1316150"/>
    <lineage>
        <taxon>Eukaryota</taxon>
        <taxon>Fungi</taxon>
        <taxon>Fungi incertae sedis</taxon>
        <taxon>Mucoromycota</taxon>
        <taxon>Glomeromycotina</taxon>
        <taxon>Glomeromycetes</taxon>
        <taxon>Diversisporales</taxon>
        <taxon>Gigasporaceae</taxon>
        <taxon>Dentiscutata</taxon>
    </lineage>
</organism>
<keyword evidence="2" id="KW-1185">Reference proteome</keyword>
<feature type="non-terminal residue" evidence="1">
    <location>
        <position position="1"/>
    </location>
</feature>
<dbReference type="EMBL" id="CAJVPU010052485">
    <property type="protein sequence ID" value="CAG8763342.1"/>
    <property type="molecule type" value="Genomic_DNA"/>
</dbReference>
<proteinExistence type="predicted"/>
<comment type="caution">
    <text evidence="1">The sequence shown here is derived from an EMBL/GenBank/DDBJ whole genome shotgun (WGS) entry which is preliminary data.</text>
</comment>
<name>A0ACA9QST3_9GLOM</name>
<sequence length="181" mass="20877">DQDIEIWKTAKGTLFVDVLKNKKQVVENRNKKDYHTEKWEREVREKIAQKKGTSTPKLTKEEQAAVSAQLAKESETRKTVENVRQKLIMGLDIVDAMVKGNSEATEQYIVELMNLLHQVLKKCGPLIDGKAVNTYLNINLCTYEKIESIRNSIGLATLRIMQVQEIPEKWFQEPLDHLISR</sequence>
<gene>
    <name evidence="1" type="ORF">DHETER_LOCUS15403</name>
</gene>
<protein>
    <submittedName>
        <fullName evidence="1">4259_t:CDS:1</fullName>
    </submittedName>
</protein>
<dbReference type="Proteomes" id="UP000789702">
    <property type="component" value="Unassembled WGS sequence"/>
</dbReference>
<accession>A0ACA9QST3</accession>
<feature type="non-terminal residue" evidence="1">
    <location>
        <position position="181"/>
    </location>
</feature>